<dbReference type="PANTHER" id="PTHR24215:SF35">
    <property type="entry name" value="MUSCLE LIM PROTEIN MLP84B"/>
    <property type="match status" value="1"/>
</dbReference>
<evidence type="ECO:0000313" key="12">
    <source>
        <dbReference type="EMBL" id="KAL2741793.1"/>
    </source>
</evidence>
<comment type="subcellular location">
    <subcellularLocation>
        <location evidence="1">Nucleus</location>
    </subcellularLocation>
</comment>
<feature type="region of interest" description="Disordered" evidence="9">
    <location>
        <begin position="115"/>
        <end position="161"/>
    </location>
</feature>
<keyword evidence="10" id="KW-1133">Transmembrane helix</keyword>
<keyword evidence="7" id="KW-0539">Nucleus</keyword>
<dbReference type="PROSITE" id="PS00478">
    <property type="entry name" value="LIM_DOMAIN_1"/>
    <property type="match status" value="2"/>
</dbReference>
<keyword evidence="2" id="KW-0517">Myogenesis</keyword>
<gene>
    <name evidence="12" type="ORF">V1477_009422</name>
</gene>
<keyword evidence="13" id="KW-1185">Reference proteome</keyword>
<evidence type="ECO:0000313" key="13">
    <source>
        <dbReference type="Proteomes" id="UP001607303"/>
    </source>
</evidence>
<proteinExistence type="predicted"/>
<evidence type="ECO:0000256" key="5">
    <source>
        <dbReference type="ARBA" id="ARBA00022833"/>
    </source>
</evidence>
<accession>A0ABD2C9S4</accession>
<feature type="transmembrane region" description="Helical" evidence="10">
    <location>
        <begin position="571"/>
        <end position="589"/>
    </location>
</feature>
<name>A0ABD2C9S4_VESMC</name>
<feature type="region of interest" description="Disordered" evidence="9">
    <location>
        <begin position="267"/>
        <end position="286"/>
    </location>
</feature>
<dbReference type="GO" id="GO:0005634">
    <property type="term" value="C:nucleus"/>
    <property type="evidence" value="ECO:0007669"/>
    <property type="project" value="UniProtKB-SubCell"/>
</dbReference>
<keyword evidence="4" id="KW-0677">Repeat</keyword>
<evidence type="ECO:0000256" key="1">
    <source>
        <dbReference type="ARBA" id="ARBA00004123"/>
    </source>
</evidence>
<dbReference type="SMART" id="SM00132">
    <property type="entry name" value="LIM"/>
    <property type="match status" value="2"/>
</dbReference>
<dbReference type="InterPro" id="IPR001781">
    <property type="entry name" value="Znf_LIM"/>
</dbReference>
<keyword evidence="5 8" id="KW-0862">Zinc</keyword>
<dbReference type="GO" id="GO:0007517">
    <property type="term" value="P:muscle organ development"/>
    <property type="evidence" value="ECO:0007669"/>
    <property type="project" value="UniProtKB-KW"/>
</dbReference>
<keyword evidence="10" id="KW-0812">Transmembrane</keyword>
<keyword evidence="6 8" id="KW-0440">LIM domain</keyword>
<dbReference type="GO" id="GO:0046872">
    <property type="term" value="F:metal ion binding"/>
    <property type="evidence" value="ECO:0007669"/>
    <property type="project" value="UniProtKB-KW"/>
</dbReference>
<evidence type="ECO:0000256" key="9">
    <source>
        <dbReference type="SAM" id="MobiDB-lite"/>
    </source>
</evidence>
<evidence type="ECO:0000256" key="10">
    <source>
        <dbReference type="SAM" id="Phobius"/>
    </source>
</evidence>
<comment type="caution">
    <text evidence="12">The sequence shown here is derived from an EMBL/GenBank/DDBJ whole genome shotgun (WGS) entry which is preliminary data.</text>
</comment>
<feature type="domain" description="LIM zinc-binding" evidence="11">
    <location>
        <begin position="510"/>
        <end position="570"/>
    </location>
</feature>
<dbReference type="AlphaFoldDB" id="A0ABD2C9S4"/>
<feature type="compositionally biased region" description="Polar residues" evidence="9">
    <location>
        <begin position="140"/>
        <end position="155"/>
    </location>
</feature>
<feature type="domain" description="LIM zinc-binding" evidence="11">
    <location>
        <begin position="3"/>
        <end position="63"/>
    </location>
</feature>
<evidence type="ECO:0000259" key="11">
    <source>
        <dbReference type="PROSITE" id="PS50023"/>
    </source>
</evidence>
<evidence type="ECO:0000256" key="6">
    <source>
        <dbReference type="ARBA" id="ARBA00023038"/>
    </source>
</evidence>
<dbReference type="GO" id="GO:0060537">
    <property type="term" value="P:muscle tissue development"/>
    <property type="evidence" value="ECO:0007669"/>
    <property type="project" value="UniProtKB-ARBA"/>
</dbReference>
<keyword evidence="10" id="KW-0472">Membrane</keyword>
<dbReference type="Gene3D" id="2.10.110.10">
    <property type="entry name" value="Cysteine Rich Protein"/>
    <property type="match status" value="2"/>
</dbReference>
<dbReference type="Proteomes" id="UP001607303">
    <property type="component" value="Unassembled WGS sequence"/>
</dbReference>
<evidence type="ECO:0000256" key="8">
    <source>
        <dbReference type="PROSITE-ProRule" id="PRU00125"/>
    </source>
</evidence>
<reference evidence="12 13" key="1">
    <citation type="journal article" date="2024" name="Ann. Entomol. Soc. Am.">
        <title>Genomic analyses of the southern and eastern yellowjacket wasps (Hymenoptera: Vespidae) reveal evolutionary signatures of social life.</title>
        <authorList>
            <person name="Catto M.A."/>
            <person name="Caine P.B."/>
            <person name="Orr S.E."/>
            <person name="Hunt B.G."/>
            <person name="Goodisman M.A.D."/>
        </authorList>
    </citation>
    <scope>NUCLEOTIDE SEQUENCE [LARGE SCALE GENOMIC DNA]</scope>
    <source>
        <strain evidence="12">232</strain>
        <tissue evidence="12">Head and thorax</tissue>
    </source>
</reference>
<dbReference type="GO" id="GO:0030018">
    <property type="term" value="C:Z disc"/>
    <property type="evidence" value="ECO:0007669"/>
    <property type="project" value="UniProtKB-ARBA"/>
</dbReference>
<evidence type="ECO:0000256" key="4">
    <source>
        <dbReference type="ARBA" id="ARBA00022737"/>
    </source>
</evidence>
<dbReference type="FunFam" id="2.10.110.10:FF:000001">
    <property type="entry name" value="Cysteine and glycine-rich protein 1"/>
    <property type="match status" value="1"/>
</dbReference>
<protein>
    <submittedName>
        <fullName evidence="12">Cell death abnormality protein 1-like</fullName>
    </submittedName>
</protein>
<sequence length="618" mass="68990">MPGVCARCRREVYFAEERLALGKVWHTFCFSCLNCRKLLDSCTVSTHRGELFCRNCYSRLFPSILRSTKENNSSKDIKTFPRSTILNTPISVKDSTCCHCCCYCATEDTPIGEASSINSKDYHSKKHRLRGGGEEEEKSQSSTEGNHKNPINLSPTPRPCPRSSARRVSFCEEKNTVDHCCDMQNDQKVFLDDRNLDDCSKADILTIRSSEDLRKPDQDLNDEDLNYSDIVDTTQIPCHDIDKDNENIFDKDMPNCIHRNLQDFSNDIQDKNDNDDDRMRGGHGGSNCRKSRKSEGCCANISISEGYECCSSQNPNNRGCCCRKRCIEFESCPSPREHDPCDDYKNVPCKYVSCSPPCADKRGCCPPAGCRPICRKPRRNCCSPCKGESPGCGGGGCCGGGCRGGCGKPGQTCVPARQCFVPPCRLLPPCVETPCASPRPSPCCRPPSRGRCCCTGGGGSSYCRSRSPPCRTVTNGDCCCDNVTCCDIDGIDSCCKVKLPPGCECLGGGLDCQRCGRKVYQAEMQIASGVPYHNICFSCFCCRKPLEPLTYQESCGEIYCKQMRSVTRSDFWHNIHAYIFFFVLPFRLYGRMLHQKFRTARIRLRYGSWRAADPNVKQ</sequence>
<dbReference type="EMBL" id="JAYRBN010000058">
    <property type="protein sequence ID" value="KAL2741793.1"/>
    <property type="molecule type" value="Genomic_DNA"/>
</dbReference>
<evidence type="ECO:0000256" key="3">
    <source>
        <dbReference type="ARBA" id="ARBA00022723"/>
    </source>
</evidence>
<dbReference type="Pfam" id="PF00412">
    <property type="entry name" value="LIM"/>
    <property type="match status" value="2"/>
</dbReference>
<dbReference type="PANTHER" id="PTHR24215">
    <property type="entry name" value="RHO-GTPASE-ACTIVATING PROTEIN LRG1"/>
    <property type="match status" value="1"/>
</dbReference>
<evidence type="ECO:0000256" key="7">
    <source>
        <dbReference type="ARBA" id="ARBA00023242"/>
    </source>
</evidence>
<organism evidence="12 13">
    <name type="scientific">Vespula maculifrons</name>
    <name type="common">Eastern yellow jacket</name>
    <name type="synonym">Wasp</name>
    <dbReference type="NCBI Taxonomy" id="7453"/>
    <lineage>
        <taxon>Eukaryota</taxon>
        <taxon>Metazoa</taxon>
        <taxon>Ecdysozoa</taxon>
        <taxon>Arthropoda</taxon>
        <taxon>Hexapoda</taxon>
        <taxon>Insecta</taxon>
        <taxon>Pterygota</taxon>
        <taxon>Neoptera</taxon>
        <taxon>Endopterygota</taxon>
        <taxon>Hymenoptera</taxon>
        <taxon>Apocrita</taxon>
        <taxon>Aculeata</taxon>
        <taxon>Vespoidea</taxon>
        <taxon>Vespidae</taxon>
        <taxon>Vespinae</taxon>
        <taxon>Vespula</taxon>
    </lineage>
</organism>
<keyword evidence="3 8" id="KW-0479">Metal-binding</keyword>
<feature type="compositionally biased region" description="Basic and acidic residues" evidence="9">
    <location>
        <begin position="268"/>
        <end position="280"/>
    </location>
</feature>
<evidence type="ECO:0000256" key="2">
    <source>
        <dbReference type="ARBA" id="ARBA00022541"/>
    </source>
</evidence>
<dbReference type="SUPFAM" id="SSF57716">
    <property type="entry name" value="Glucocorticoid receptor-like (DNA-binding domain)"/>
    <property type="match status" value="3"/>
</dbReference>
<dbReference type="PROSITE" id="PS50023">
    <property type="entry name" value="LIM_DOMAIN_2"/>
    <property type="match status" value="2"/>
</dbReference>